<sequence>MLCFVMLLMPVVIVVIIVRFGGVFCRSGCCDCCENGCGCGGDGGDGGESLSTQHVYGKPKHFYKRQTTDSGALRLTSTCCTHSFRDNNDLEYQQL</sequence>
<reference evidence="2" key="1">
    <citation type="submission" date="2023-08" db="EMBL/GenBank/DDBJ databases">
        <authorList>
            <person name="Alioto T."/>
            <person name="Alioto T."/>
            <person name="Gomez Garrido J."/>
        </authorList>
    </citation>
    <scope>NUCLEOTIDE SEQUENCE</scope>
</reference>
<evidence type="ECO:0000313" key="3">
    <source>
        <dbReference type="Proteomes" id="UP001162480"/>
    </source>
</evidence>
<evidence type="ECO:0008006" key="4">
    <source>
        <dbReference type="Google" id="ProtNLM"/>
    </source>
</evidence>
<dbReference type="AlphaFoldDB" id="A0AA36EYS3"/>
<organism evidence="2 3">
    <name type="scientific">Octopus vulgaris</name>
    <name type="common">Common octopus</name>
    <dbReference type="NCBI Taxonomy" id="6645"/>
    <lineage>
        <taxon>Eukaryota</taxon>
        <taxon>Metazoa</taxon>
        <taxon>Spiralia</taxon>
        <taxon>Lophotrochozoa</taxon>
        <taxon>Mollusca</taxon>
        <taxon>Cephalopoda</taxon>
        <taxon>Coleoidea</taxon>
        <taxon>Octopodiformes</taxon>
        <taxon>Octopoda</taxon>
        <taxon>Incirrata</taxon>
        <taxon>Octopodidae</taxon>
        <taxon>Octopus</taxon>
    </lineage>
</organism>
<accession>A0AA36EYS3</accession>
<feature type="signal peptide" evidence="1">
    <location>
        <begin position="1"/>
        <end position="25"/>
    </location>
</feature>
<name>A0AA36EYS3_OCTVU</name>
<keyword evidence="1" id="KW-0732">Signal</keyword>
<proteinExistence type="predicted"/>
<protein>
    <recommendedName>
        <fullName evidence="4">Secreted protein</fullName>
    </recommendedName>
</protein>
<feature type="chain" id="PRO_5041276056" description="Secreted protein" evidence="1">
    <location>
        <begin position="26"/>
        <end position="95"/>
    </location>
</feature>
<evidence type="ECO:0000256" key="1">
    <source>
        <dbReference type="SAM" id="SignalP"/>
    </source>
</evidence>
<evidence type="ECO:0000313" key="2">
    <source>
        <dbReference type="EMBL" id="CAI9717035.1"/>
    </source>
</evidence>
<gene>
    <name evidence="2" type="ORF">OCTVUL_1B030328</name>
</gene>
<dbReference type="EMBL" id="OX597815">
    <property type="protein sequence ID" value="CAI9717035.1"/>
    <property type="molecule type" value="Genomic_DNA"/>
</dbReference>
<dbReference type="Proteomes" id="UP001162480">
    <property type="component" value="Chromosome 2"/>
</dbReference>
<keyword evidence="3" id="KW-1185">Reference proteome</keyword>